<dbReference type="InterPro" id="IPR020616">
    <property type="entry name" value="Thiolase_N"/>
</dbReference>
<dbReference type="EMBL" id="JAATNW010000001">
    <property type="protein sequence ID" value="NMH58728.1"/>
    <property type="molecule type" value="Genomic_DNA"/>
</dbReference>
<dbReference type="Proteomes" id="UP000709336">
    <property type="component" value="Unassembled WGS sequence"/>
</dbReference>
<keyword evidence="2" id="KW-0963">Cytoplasm</keyword>
<evidence type="ECO:0000256" key="1">
    <source>
        <dbReference type="ARBA" id="ARBA00010982"/>
    </source>
</evidence>
<keyword evidence="4" id="KW-0276">Fatty acid metabolism</keyword>
<evidence type="ECO:0000256" key="4">
    <source>
        <dbReference type="ARBA" id="ARBA00022832"/>
    </source>
</evidence>
<dbReference type="PANTHER" id="PTHR18919">
    <property type="entry name" value="ACETYL-COA C-ACYLTRANSFERASE"/>
    <property type="match status" value="1"/>
</dbReference>
<gene>
    <name evidence="11" type="ORF">HCJ96_01655</name>
</gene>
<dbReference type="Pfam" id="PF02803">
    <property type="entry name" value="Thiolase_C"/>
    <property type="match status" value="1"/>
</dbReference>
<name>A0ABX1QWV8_9ALTE</name>
<keyword evidence="7 8" id="KW-0012">Acyltransferase</keyword>
<evidence type="ECO:0000313" key="12">
    <source>
        <dbReference type="Proteomes" id="UP000709336"/>
    </source>
</evidence>
<sequence length="391" mass="40081">MNTDSVVIVAAKRTPMGSFNGGLSSVSATELGAVAIGAACSGVDVNLVDEVIMGCVLPAGLGQSPARQASLKAGLPLGAGVTTINKVCGSGLKAVMMASDLIKAGSAEVVLAGGMESMSNAPYMLPKARSGYRMGHGQVIDHMMLDGLENAYDGQAMGCFAQATADNEGITREKMDEFALSSLSKANAAIELGAFKNEIAPVTVTSRKGETVVDTDEGPGSARPDKIPQLRPAFKKDGTVTAANSSSISDGAAALLVMSETKAKEQGMQPIARIVAHATNSIEPENFTVAPVDAVEKVLQKANWNKDDVDLFEINEAFAMVTMLAISKLGLDEAKVNIHGGACALGHPIGASGARILVTLLHALKAKNLSKGVATLCIGGGEAVALAVEMM</sequence>
<dbReference type="PROSITE" id="PS00099">
    <property type="entry name" value="THIOLASE_3"/>
    <property type="match status" value="1"/>
</dbReference>
<dbReference type="InterPro" id="IPR002155">
    <property type="entry name" value="Thiolase"/>
</dbReference>
<dbReference type="PIRSF" id="PIRSF000429">
    <property type="entry name" value="Ac-CoA_Ac_transf"/>
    <property type="match status" value="1"/>
</dbReference>
<dbReference type="NCBIfam" id="TIGR01930">
    <property type="entry name" value="AcCoA-C-Actrans"/>
    <property type="match status" value="1"/>
</dbReference>
<evidence type="ECO:0000259" key="9">
    <source>
        <dbReference type="Pfam" id="PF00108"/>
    </source>
</evidence>
<dbReference type="InterPro" id="IPR020617">
    <property type="entry name" value="Thiolase_C"/>
</dbReference>
<proteinExistence type="inferred from homology"/>
<evidence type="ECO:0000256" key="6">
    <source>
        <dbReference type="ARBA" id="ARBA00023098"/>
    </source>
</evidence>
<comment type="caution">
    <text evidence="11">The sequence shown here is derived from an EMBL/GenBank/DDBJ whole genome shotgun (WGS) entry which is preliminary data.</text>
</comment>
<dbReference type="InterPro" id="IPR020610">
    <property type="entry name" value="Thiolase_AS"/>
</dbReference>
<dbReference type="Pfam" id="PF00108">
    <property type="entry name" value="Thiolase_N"/>
    <property type="match status" value="1"/>
</dbReference>
<organism evidence="11 12">
    <name type="scientific">Alteromonas ponticola</name>
    <dbReference type="NCBI Taxonomy" id="2720613"/>
    <lineage>
        <taxon>Bacteria</taxon>
        <taxon>Pseudomonadati</taxon>
        <taxon>Pseudomonadota</taxon>
        <taxon>Gammaproteobacteria</taxon>
        <taxon>Alteromonadales</taxon>
        <taxon>Alteromonadaceae</taxon>
        <taxon>Alteromonas/Salinimonas group</taxon>
        <taxon>Alteromonas</taxon>
    </lineage>
</organism>
<feature type="domain" description="Thiolase C-terminal" evidence="10">
    <location>
        <begin position="269"/>
        <end position="389"/>
    </location>
</feature>
<evidence type="ECO:0000313" key="11">
    <source>
        <dbReference type="EMBL" id="NMH58728.1"/>
    </source>
</evidence>
<evidence type="ECO:0000256" key="3">
    <source>
        <dbReference type="ARBA" id="ARBA00022679"/>
    </source>
</evidence>
<dbReference type="InterPro" id="IPR016039">
    <property type="entry name" value="Thiolase-like"/>
</dbReference>
<evidence type="ECO:0000256" key="2">
    <source>
        <dbReference type="ARBA" id="ARBA00022490"/>
    </source>
</evidence>
<evidence type="ECO:0000259" key="10">
    <source>
        <dbReference type="Pfam" id="PF02803"/>
    </source>
</evidence>
<dbReference type="CDD" id="cd00751">
    <property type="entry name" value="thiolase"/>
    <property type="match status" value="1"/>
</dbReference>
<evidence type="ECO:0000256" key="8">
    <source>
        <dbReference type="RuleBase" id="RU003557"/>
    </source>
</evidence>
<keyword evidence="12" id="KW-1185">Reference proteome</keyword>
<evidence type="ECO:0000256" key="5">
    <source>
        <dbReference type="ARBA" id="ARBA00022963"/>
    </source>
</evidence>
<comment type="similarity">
    <text evidence="1 8">Belongs to the thiolase-like superfamily. Thiolase family.</text>
</comment>
<dbReference type="RefSeq" id="WP_169209281.1">
    <property type="nucleotide sequence ID" value="NZ_JAATNW010000001.1"/>
</dbReference>
<dbReference type="InterPro" id="IPR020615">
    <property type="entry name" value="Thiolase_acyl_enz_int_AS"/>
</dbReference>
<accession>A0ABX1QWV8</accession>
<dbReference type="SUPFAM" id="SSF53901">
    <property type="entry name" value="Thiolase-like"/>
    <property type="match status" value="2"/>
</dbReference>
<protein>
    <submittedName>
        <fullName evidence="11">Thiolase family protein</fullName>
    </submittedName>
</protein>
<reference evidence="11 12" key="1">
    <citation type="submission" date="2020-03" db="EMBL/GenBank/DDBJ databases">
        <title>Alteromonas ponticola sp. nov., isolated from seawater.</title>
        <authorList>
            <person name="Yoon J.-H."/>
            <person name="Kim Y.-O."/>
        </authorList>
    </citation>
    <scope>NUCLEOTIDE SEQUENCE [LARGE SCALE GENOMIC DNA]</scope>
    <source>
        <strain evidence="11 12">MYP5</strain>
    </source>
</reference>
<dbReference type="PANTHER" id="PTHR18919:SF164">
    <property type="entry name" value="ACETYL-COA ACETYLTRANSFERASE"/>
    <property type="match status" value="1"/>
</dbReference>
<keyword evidence="6" id="KW-0443">Lipid metabolism</keyword>
<dbReference type="Gene3D" id="3.40.47.10">
    <property type="match status" value="2"/>
</dbReference>
<dbReference type="PROSITE" id="PS00098">
    <property type="entry name" value="THIOLASE_1"/>
    <property type="match status" value="1"/>
</dbReference>
<keyword evidence="3 8" id="KW-0808">Transferase</keyword>
<evidence type="ECO:0000256" key="7">
    <source>
        <dbReference type="ARBA" id="ARBA00023315"/>
    </source>
</evidence>
<keyword evidence="5" id="KW-0442">Lipid degradation</keyword>
<feature type="domain" description="Thiolase N-terminal" evidence="9">
    <location>
        <begin position="6"/>
        <end position="260"/>
    </location>
</feature>